<evidence type="ECO:0000313" key="5">
    <source>
        <dbReference type="EMBL" id="KAK9909799.1"/>
    </source>
</evidence>
<dbReference type="Gene3D" id="4.10.1100.10">
    <property type="entry name" value="Transcription factor, SBP-box domain"/>
    <property type="match status" value="1"/>
</dbReference>
<evidence type="ECO:0000259" key="4">
    <source>
        <dbReference type="PROSITE" id="PS51141"/>
    </source>
</evidence>
<organism evidence="5 6">
    <name type="scientific">Coccomyxa subellipsoidea</name>
    <dbReference type="NCBI Taxonomy" id="248742"/>
    <lineage>
        <taxon>Eukaryota</taxon>
        <taxon>Viridiplantae</taxon>
        <taxon>Chlorophyta</taxon>
        <taxon>core chlorophytes</taxon>
        <taxon>Trebouxiophyceae</taxon>
        <taxon>Trebouxiophyceae incertae sedis</taxon>
        <taxon>Coccomyxaceae</taxon>
        <taxon>Coccomyxa</taxon>
    </lineage>
</organism>
<dbReference type="InterPro" id="IPR004333">
    <property type="entry name" value="SBP_dom"/>
</dbReference>
<proteinExistence type="predicted"/>
<feature type="domain" description="SBP-type" evidence="4">
    <location>
        <begin position="122"/>
        <end position="199"/>
    </location>
</feature>
<dbReference type="PROSITE" id="PS51141">
    <property type="entry name" value="ZF_SBP"/>
    <property type="match status" value="1"/>
</dbReference>
<gene>
    <name evidence="5" type="ORF">WJX75_007593</name>
</gene>
<accession>A0ABR2YRZ9</accession>
<dbReference type="PANTHER" id="PTHR31251:SF169">
    <property type="entry name" value="SQUAMOSA PROMOTER-BINDING-LIKE PROTEIN 8"/>
    <property type="match status" value="1"/>
</dbReference>
<reference evidence="5 6" key="1">
    <citation type="journal article" date="2024" name="Nat. Commun.">
        <title>Phylogenomics reveals the evolutionary origins of lichenization in chlorophyte algae.</title>
        <authorList>
            <person name="Puginier C."/>
            <person name="Libourel C."/>
            <person name="Otte J."/>
            <person name="Skaloud P."/>
            <person name="Haon M."/>
            <person name="Grisel S."/>
            <person name="Petersen M."/>
            <person name="Berrin J.G."/>
            <person name="Delaux P.M."/>
            <person name="Dal Grande F."/>
            <person name="Keller J."/>
        </authorList>
    </citation>
    <scope>NUCLEOTIDE SEQUENCE [LARGE SCALE GENOMIC DNA]</scope>
    <source>
        <strain evidence="5 6">SAG 216-7</strain>
    </source>
</reference>
<protein>
    <recommendedName>
        <fullName evidence="4">SBP-type domain-containing protein</fullName>
    </recommendedName>
</protein>
<dbReference type="SUPFAM" id="SSF103612">
    <property type="entry name" value="SBT domain"/>
    <property type="match status" value="1"/>
</dbReference>
<keyword evidence="3" id="KW-0862">Zinc</keyword>
<dbReference type="Proteomes" id="UP001491310">
    <property type="component" value="Unassembled WGS sequence"/>
</dbReference>
<dbReference type="InterPro" id="IPR036770">
    <property type="entry name" value="Ankyrin_rpt-contain_sf"/>
</dbReference>
<dbReference type="InterPro" id="IPR036893">
    <property type="entry name" value="SBP_sf"/>
</dbReference>
<keyword evidence="2" id="KW-0863">Zinc-finger</keyword>
<dbReference type="Gene3D" id="1.25.40.20">
    <property type="entry name" value="Ankyrin repeat-containing domain"/>
    <property type="match status" value="1"/>
</dbReference>
<evidence type="ECO:0000256" key="3">
    <source>
        <dbReference type="ARBA" id="ARBA00022833"/>
    </source>
</evidence>
<sequence>MVKRILATQMTNPGDLGQDFLLTGDETAWNLSDWNWDSQTFTATPKKGFVDAAKPCRAVKRCRVEAPLYGESIAGTAFDQPTRIDAGVPNVTTGAVSDGSVDQLVESLPASDGCKLGSSSGGPSCQVEDCRRELSDLSAYHQKCRICDVHIKAPSFMRAGLKQRFCQRCGRCHELDAFDGSKRSCIAQLAKHNARRRRQQSTSAASEDLSTLSLDLAAAQSNAFEALKSRTHSMHVPMSQTPPPGFSYQALMGCDVALGIPIGVQGNVQQGHTSMPLMMSSMQVPATTSMVSSMEQALMQMGHPSSSDHLQQSLEAIGQKPADDQPGPRQQPATAASAVAAGMPAAAAYQANSLVVRLSVKVFNCTPGDLPQGLREQLCNWLCATPAGAEGYIRPGCLHLTVQVHVDASTQVAVGVVPVVESLLEQPADVWRTHRMLLQRDTEIALVQDGQLQSVAGVPSAPAAQQHDTRQPHIHQILPRVVVCQDGPHQDIAVQVAGLGLASADTTILARCHGHYLDVQVTAEQCEEDTTVMTLRLSGAAAPGLVWLETAASPGPAGNAWEQPPQQLTHTAVHQGTATLVTKTARHLLAFACDAGAPALAHFLLPSASVGCGSAAEVVAAVDGAEAQGGTTLLHRAARSGCAPLLRGLLAWGSTHGFRWKADVPDANGLTPLHFAAIAPDDDDLAVHLLRACRCSPHVWFTAAADDGLTPAHFAARVGRNALNQQMLLLAQEAQPGSQPVQTGCGEN</sequence>
<keyword evidence="1" id="KW-0479">Metal-binding</keyword>
<evidence type="ECO:0000313" key="6">
    <source>
        <dbReference type="Proteomes" id="UP001491310"/>
    </source>
</evidence>
<evidence type="ECO:0000256" key="2">
    <source>
        <dbReference type="ARBA" id="ARBA00022771"/>
    </source>
</evidence>
<comment type="caution">
    <text evidence="5">The sequence shown here is derived from an EMBL/GenBank/DDBJ whole genome shotgun (WGS) entry which is preliminary data.</text>
</comment>
<evidence type="ECO:0000256" key="1">
    <source>
        <dbReference type="ARBA" id="ARBA00022723"/>
    </source>
</evidence>
<dbReference type="PANTHER" id="PTHR31251">
    <property type="entry name" value="SQUAMOSA PROMOTER-BINDING-LIKE PROTEIN 4"/>
    <property type="match status" value="1"/>
</dbReference>
<keyword evidence="6" id="KW-1185">Reference proteome</keyword>
<dbReference type="InterPro" id="IPR044817">
    <property type="entry name" value="SBP-like"/>
</dbReference>
<dbReference type="Pfam" id="PF03110">
    <property type="entry name" value="SBP"/>
    <property type="match status" value="1"/>
</dbReference>
<name>A0ABR2YRZ9_9CHLO</name>
<dbReference type="SUPFAM" id="SSF48403">
    <property type="entry name" value="Ankyrin repeat"/>
    <property type="match status" value="1"/>
</dbReference>
<dbReference type="EMBL" id="JALJOT010000006">
    <property type="protein sequence ID" value="KAK9909799.1"/>
    <property type="molecule type" value="Genomic_DNA"/>
</dbReference>